<evidence type="ECO:0000256" key="2">
    <source>
        <dbReference type="SAM" id="Phobius"/>
    </source>
</evidence>
<comment type="caution">
    <text evidence="3">The sequence shown here is derived from an EMBL/GenBank/DDBJ whole genome shotgun (WGS) entry which is preliminary data.</text>
</comment>
<evidence type="ECO:0000313" key="3">
    <source>
        <dbReference type="EMBL" id="GHC99988.1"/>
    </source>
</evidence>
<gene>
    <name evidence="3" type="ORF">GCM10008096_02720</name>
</gene>
<dbReference type="Proteomes" id="UP000642819">
    <property type="component" value="Unassembled WGS sequence"/>
</dbReference>
<keyword evidence="2" id="KW-1133">Transmembrane helix</keyword>
<evidence type="ECO:0000256" key="1">
    <source>
        <dbReference type="SAM" id="MobiDB-lite"/>
    </source>
</evidence>
<evidence type="ECO:0000313" key="4">
    <source>
        <dbReference type="Proteomes" id="UP000642819"/>
    </source>
</evidence>
<keyword evidence="2" id="KW-0812">Transmembrane</keyword>
<organism evidence="3 4">
    <name type="scientific">Zhihengliuella salsuginis</name>
    <dbReference type="NCBI Taxonomy" id="578222"/>
    <lineage>
        <taxon>Bacteria</taxon>
        <taxon>Bacillati</taxon>
        <taxon>Actinomycetota</taxon>
        <taxon>Actinomycetes</taxon>
        <taxon>Micrococcales</taxon>
        <taxon>Micrococcaceae</taxon>
        <taxon>Zhihengliuella</taxon>
    </lineage>
</organism>
<sequence>MNRTPSPASRFDPYSPLSGVVQTVATGVFTLIDPAALKPCTRQVLRTSMAVATGAFTAAVLRYGMSRGFAEQPAEALDTSDAVSDSGAPAPAAAAEEPESARRASTTMAIGIGGGMAAVTYGWLVVGEKIDAGIHRALAGRGVERPRVVMALGAAGLTWVLFEIDRRTRDENGDVPAAGDETPS</sequence>
<feature type="region of interest" description="Disordered" evidence="1">
    <location>
        <begin position="74"/>
        <end position="102"/>
    </location>
</feature>
<feature type="transmembrane region" description="Helical" evidence="2">
    <location>
        <begin position="108"/>
        <end position="126"/>
    </location>
</feature>
<keyword evidence="4" id="KW-1185">Reference proteome</keyword>
<proteinExistence type="predicted"/>
<accession>A0ABQ3GCW0</accession>
<evidence type="ECO:0008006" key="5">
    <source>
        <dbReference type="Google" id="ProtNLM"/>
    </source>
</evidence>
<protein>
    <recommendedName>
        <fullName evidence="5">DUF1206 domain-containing protein</fullName>
    </recommendedName>
</protein>
<dbReference type="EMBL" id="BMXK01000001">
    <property type="protein sequence ID" value="GHC99988.1"/>
    <property type="molecule type" value="Genomic_DNA"/>
</dbReference>
<dbReference type="RefSeq" id="WP_189348300.1">
    <property type="nucleotide sequence ID" value="NZ_BMXK01000001.1"/>
</dbReference>
<reference evidence="4" key="1">
    <citation type="journal article" date="2019" name="Int. J. Syst. Evol. Microbiol.">
        <title>The Global Catalogue of Microorganisms (GCM) 10K type strain sequencing project: providing services to taxonomists for standard genome sequencing and annotation.</title>
        <authorList>
            <consortium name="The Broad Institute Genomics Platform"/>
            <consortium name="The Broad Institute Genome Sequencing Center for Infectious Disease"/>
            <person name="Wu L."/>
            <person name="Ma J."/>
        </authorList>
    </citation>
    <scope>NUCLEOTIDE SEQUENCE [LARGE SCALE GENOMIC DNA]</scope>
    <source>
        <strain evidence="4">KCTC 19466</strain>
    </source>
</reference>
<name>A0ABQ3GCW0_9MICC</name>
<keyword evidence="2" id="KW-0472">Membrane</keyword>